<gene>
    <name evidence="2" type="ORF">GUJ93_ZPchr0001g33061</name>
</gene>
<evidence type="ECO:0000256" key="1">
    <source>
        <dbReference type="SAM" id="MobiDB-lite"/>
    </source>
</evidence>
<dbReference type="Proteomes" id="UP000729402">
    <property type="component" value="Unassembled WGS sequence"/>
</dbReference>
<dbReference type="AlphaFoldDB" id="A0A8J5RMG0"/>
<feature type="region of interest" description="Disordered" evidence="1">
    <location>
        <begin position="34"/>
        <end position="77"/>
    </location>
</feature>
<reference evidence="2" key="2">
    <citation type="submission" date="2021-02" db="EMBL/GenBank/DDBJ databases">
        <authorList>
            <person name="Kimball J.A."/>
            <person name="Haas M.W."/>
            <person name="Macchietto M."/>
            <person name="Kono T."/>
            <person name="Duquette J."/>
            <person name="Shao M."/>
        </authorList>
    </citation>
    <scope>NUCLEOTIDE SEQUENCE</scope>
    <source>
        <tissue evidence="2">Fresh leaf tissue</tissue>
    </source>
</reference>
<feature type="compositionally biased region" description="Basic and acidic residues" evidence="1">
    <location>
        <begin position="34"/>
        <end position="53"/>
    </location>
</feature>
<sequence length="77" mass="9112">MDERRRGIDERRRGNVERRRGIVQRRRGIDEWWRRTSRREGGGDGGRFGERAAADVSAMKPRAGRSRVDSREKLRFT</sequence>
<protein>
    <submittedName>
        <fullName evidence="2">Uncharacterized protein</fullName>
    </submittedName>
</protein>
<dbReference type="EMBL" id="JAAALK010000288">
    <property type="protein sequence ID" value="KAG8051477.1"/>
    <property type="molecule type" value="Genomic_DNA"/>
</dbReference>
<feature type="compositionally biased region" description="Basic and acidic residues" evidence="1">
    <location>
        <begin position="66"/>
        <end position="77"/>
    </location>
</feature>
<proteinExistence type="predicted"/>
<organism evidence="2 3">
    <name type="scientific">Zizania palustris</name>
    <name type="common">Northern wild rice</name>
    <dbReference type="NCBI Taxonomy" id="103762"/>
    <lineage>
        <taxon>Eukaryota</taxon>
        <taxon>Viridiplantae</taxon>
        <taxon>Streptophyta</taxon>
        <taxon>Embryophyta</taxon>
        <taxon>Tracheophyta</taxon>
        <taxon>Spermatophyta</taxon>
        <taxon>Magnoliopsida</taxon>
        <taxon>Liliopsida</taxon>
        <taxon>Poales</taxon>
        <taxon>Poaceae</taxon>
        <taxon>BOP clade</taxon>
        <taxon>Oryzoideae</taxon>
        <taxon>Oryzeae</taxon>
        <taxon>Zizaniinae</taxon>
        <taxon>Zizania</taxon>
    </lineage>
</organism>
<comment type="caution">
    <text evidence="2">The sequence shown here is derived from an EMBL/GenBank/DDBJ whole genome shotgun (WGS) entry which is preliminary data.</text>
</comment>
<reference evidence="2" key="1">
    <citation type="journal article" date="2021" name="bioRxiv">
        <title>Whole Genome Assembly and Annotation of Northern Wild Rice, Zizania palustris L., Supports a Whole Genome Duplication in the Zizania Genus.</title>
        <authorList>
            <person name="Haas M."/>
            <person name="Kono T."/>
            <person name="Macchietto M."/>
            <person name="Millas R."/>
            <person name="McGilp L."/>
            <person name="Shao M."/>
            <person name="Duquette J."/>
            <person name="Hirsch C.N."/>
            <person name="Kimball J."/>
        </authorList>
    </citation>
    <scope>NUCLEOTIDE SEQUENCE</scope>
    <source>
        <tissue evidence="2">Fresh leaf tissue</tissue>
    </source>
</reference>
<accession>A0A8J5RMG0</accession>
<evidence type="ECO:0000313" key="2">
    <source>
        <dbReference type="EMBL" id="KAG8051477.1"/>
    </source>
</evidence>
<evidence type="ECO:0000313" key="3">
    <source>
        <dbReference type="Proteomes" id="UP000729402"/>
    </source>
</evidence>
<name>A0A8J5RMG0_ZIZPA</name>
<keyword evidence="3" id="KW-1185">Reference proteome</keyword>
<feature type="region of interest" description="Disordered" evidence="1">
    <location>
        <begin position="1"/>
        <end position="20"/>
    </location>
</feature>